<evidence type="ECO:0000313" key="1">
    <source>
        <dbReference type="EMBL" id="SAL83746.1"/>
    </source>
</evidence>
<dbReference type="EMBL" id="FCOL02000104">
    <property type="protein sequence ID" value="SAL83746.1"/>
    <property type="molecule type" value="Genomic_DNA"/>
</dbReference>
<comment type="caution">
    <text evidence="1">The sequence shown here is derived from an EMBL/GenBank/DDBJ whole genome shotgun (WGS) entry which is preliminary data.</text>
</comment>
<accession>A0A158KRG1</accession>
<evidence type="ECO:0000313" key="2">
    <source>
        <dbReference type="Proteomes" id="UP000054925"/>
    </source>
</evidence>
<reference evidence="1" key="1">
    <citation type="submission" date="2016-01" db="EMBL/GenBank/DDBJ databases">
        <authorList>
            <person name="Peeters C."/>
        </authorList>
    </citation>
    <scope>NUCLEOTIDE SEQUENCE [LARGE SCALE GENOMIC DNA]</scope>
    <source>
        <strain evidence="1">LMG 22937</strain>
    </source>
</reference>
<name>A0A158KRG1_9BURK</name>
<dbReference type="AlphaFoldDB" id="A0A158KRG1"/>
<gene>
    <name evidence="1" type="ORF">AWB67_06493</name>
</gene>
<organism evidence="1 2">
    <name type="scientific">Caballeronia terrestris</name>
    <dbReference type="NCBI Taxonomy" id="1226301"/>
    <lineage>
        <taxon>Bacteria</taxon>
        <taxon>Pseudomonadati</taxon>
        <taxon>Pseudomonadota</taxon>
        <taxon>Betaproteobacteria</taxon>
        <taxon>Burkholderiales</taxon>
        <taxon>Burkholderiaceae</taxon>
        <taxon>Caballeronia</taxon>
    </lineage>
</organism>
<keyword evidence="2" id="KW-1185">Reference proteome</keyword>
<protein>
    <submittedName>
        <fullName evidence="1">Uncharacterized protein</fullName>
    </submittedName>
</protein>
<dbReference type="Proteomes" id="UP000054925">
    <property type="component" value="Unassembled WGS sequence"/>
</dbReference>
<sequence>MRLRNVAIPWVLRRKLREGGFMTQATKQRDDGSELKIRAALAGSYSGDAQQLVRDVAESFASDIEGRLQLDVPELADRKVRDMLRLVLVERFSTILGAVPSGTPVEVLSLPVANLKPSEVIEQRKVRMSLASLYRSVEANKFYCVVPSGQSNGREFPAWQFVEPVPELLQPLLVALRGALRTEVHAFLVTAQDALNELSPAELLAGIPFETRSSLHPSQRRLLELPASERLRRVLALAGELGESMSA</sequence>
<proteinExistence type="predicted"/>